<keyword evidence="3" id="KW-0964">Secreted</keyword>
<dbReference type="Proteomes" id="UP000887566">
    <property type="component" value="Unplaced"/>
</dbReference>
<proteinExistence type="inferred from homology"/>
<keyword evidence="4" id="KW-0165">Cleavage on pair of basic residues</keyword>
<name>A0A914WAI8_9BILA</name>
<dbReference type="GO" id="GO:0005576">
    <property type="term" value="C:extracellular region"/>
    <property type="evidence" value="ECO:0007669"/>
    <property type="project" value="UniProtKB-SubCell"/>
</dbReference>
<protein>
    <submittedName>
        <fullName evidence="9">Uncharacterized protein</fullName>
    </submittedName>
</protein>
<evidence type="ECO:0000313" key="8">
    <source>
        <dbReference type="Proteomes" id="UP000887566"/>
    </source>
</evidence>
<evidence type="ECO:0000256" key="2">
    <source>
        <dbReference type="ARBA" id="ARBA00006356"/>
    </source>
</evidence>
<feature type="compositionally biased region" description="Basic and acidic residues" evidence="7">
    <location>
        <begin position="179"/>
        <end position="191"/>
    </location>
</feature>
<comment type="subcellular location">
    <subcellularLocation>
        <location evidence="1">Secreted</location>
    </subcellularLocation>
</comment>
<dbReference type="GO" id="GO:0007218">
    <property type="term" value="P:neuropeptide signaling pathway"/>
    <property type="evidence" value="ECO:0007669"/>
    <property type="project" value="UniProtKB-KW"/>
</dbReference>
<keyword evidence="5" id="KW-0027">Amidation</keyword>
<evidence type="ECO:0000256" key="1">
    <source>
        <dbReference type="ARBA" id="ARBA00004613"/>
    </source>
</evidence>
<feature type="region of interest" description="Disordered" evidence="7">
    <location>
        <begin position="179"/>
        <end position="201"/>
    </location>
</feature>
<reference evidence="9" key="1">
    <citation type="submission" date="2022-11" db="UniProtKB">
        <authorList>
            <consortium name="WormBaseParasite"/>
        </authorList>
    </citation>
    <scope>IDENTIFICATION</scope>
</reference>
<dbReference type="PANTHER" id="PTHR20986">
    <property type="entry name" value="FMRFAMIDE-RELATED PEPTIDES"/>
    <property type="match status" value="1"/>
</dbReference>
<accession>A0A914WAI8</accession>
<sequence>MSAATDRAGAFLPFAQSPALFNLSAALIKRSVPHSIHLIPCPFHGVNRERDVRRRRRTVGDGDDRLTRLSQLQQAKVPSGSPKAAVFLRGLQSMLHRVETMQLSNPFCRFLLVLCSLIAASRAAEIEDQEAAEKRAGGFLTANQVLPGNYFGKRVGMIDRLPTSEDYEWLMSAGKRDVEEAENDSSKRSAEDNTIPGVLRFGKKSNSELPSGLRFGKRAQSFIRFGKRQDKKDMPGVLRFGKRDDGAMPGVLRFGKKSDIPGVLRFGKRDDGAMPGVLRFGKKSDIPGVLRFGKRGDSDMPGVLRFGKRDMPGVLRFGKRDDIPGVLRFGRR</sequence>
<organism evidence="8 9">
    <name type="scientific">Plectus sambesii</name>
    <dbReference type="NCBI Taxonomy" id="2011161"/>
    <lineage>
        <taxon>Eukaryota</taxon>
        <taxon>Metazoa</taxon>
        <taxon>Ecdysozoa</taxon>
        <taxon>Nematoda</taxon>
        <taxon>Chromadorea</taxon>
        <taxon>Plectida</taxon>
        <taxon>Plectina</taxon>
        <taxon>Plectoidea</taxon>
        <taxon>Plectidae</taxon>
        <taxon>Plectus</taxon>
    </lineage>
</organism>
<evidence type="ECO:0000256" key="7">
    <source>
        <dbReference type="SAM" id="MobiDB-lite"/>
    </source>
</evidence>
<dbReference type="WBParaSite" id="PSAMB.scaffold3601size17630.g22026.t1">
    <property type="protein sequence ID" value="PSAMB.scaffold3601size17630.g22026.t1"/>
    <property type="gene ID" value="PSAMB.scaffold3601size17630.g22026"/>
</dbReference>
<evidence type="ECO:0000256" key="3">
    <source>
        <dbReference type="ARBA" id="ARBA00022525"/>
    </source>
</evidence>
<evidence type="ECO:0000256" key="6">
    <source>
        <dbReference type="ARBA" id="ARBA00023320"/>
    </source>
</evidence>
<comment type="similarity">
    <text evidence="2">Belongs to the FARP (FMRFamide related peptide) family.</text>
</comment>
<dbReference type="InterPro" id="IPR051041">
    <property type="entry name" value="FMRFamide-related_np"/>
</dbReference>
<keyword evidence="6" id="KW-0527">Neuropeptide</keyword>
<dbReference type="AlphaFoldDB" id="A0A914WAI8"/>
<keyword evidence="8" id="KW-1185">Reference proteome</keyword>
<dbReference type="PANTHER" id="PTHR20986:SF17">
    <property type="entry name" value="FMRFAMIDE-LIKE NEUROPEPTIDE 18"/>
    <property type="match status" value="1"/>
</dbReference>
<evidence type="ECO:0000313" key="9">
    <source>
        <dbReference type="WBParaSite" id="PSAMB.scaffold3601size17630.g22026.t1"/>
    </source>
</evidence>
<evidence type="ECO:0000256" key="4">
    <source>
        <dbReference type="ARBA" id="ARBA00022685"/>
    </source>
</evidence>
<evidence type="ECO:0000256" key="5">
    <source>
        <dbReference type="ARBA" id="ARBA00022815"/>
    </source>
</evidence>